<dbReference type="GO" id="GO:0043565">
    <property type="term" value="F:sequence-specific DNA binding"/>
    <property type="evidence" value="ECO:0007669"/>
    <property type="project" value="InterPro"/>
</dbReference>
<sequence length="63" mass="7356">MKGKRKKYTASFKAKVALEAIKDKQTLAELSKKFEVHANMISSRWHARSRLEARVFGESHLYF</sequence>
<comment type="caution">
    <text evidence="1">The sequence shown here is derived from an EMBL/GenBank/DDBJ whole genome shotgun (WGS) entry which is preliminary data.</text>
</comment>
<dbReference type="RefSeq" id="WP_313979238.1">
    <property type="nucleotide sequence ID" value="NZ_JASJOS010000005.1"/>
</dbReference>
<reference evidence="1" key="1">
    <citation type="submission" date="2023-05" db="EMBL/GenBank/DDBJ databases">
        <authorList>
            <person name="Zhang X."/>
        </authorList>
    </citation>
    <scope>NUCLEOTIDE SEQUENCE</scope>
    <source>
        <strain evidence="1">YF14B1</strain>
    </source>
</reference>
<dbReference type="AlphaFoldDB" id="A0AAE3U638"/>
<dbReference type="Proteomes" id="UP001241110">
    <property type="component" value="Unassembled WGS sequence"/>
</dbReference>
<proteinExistence type="predicted"/>
<protein>
    <submittedName>
        <fullName evidence="1">Transposase</fullName>
    </submittedName>
</protein>
<dbReference type="SUPFAM" id="SSF48295">
    <property type="entry name" value="TrpR-like"/>
    <property type="match status" value="1"/>
</dbReference>
<organism evidence="1 2">
    <name type="scientific">Xanthocytophaga flava</name>
    <dbReference type="NCBI Taxonomy" id="3048013"/>
    <lineage>
        <taxon>Bacteria</taxon>
        <taxon>Pseudomonadati</taxon>
        <taxon>Bacteroidota</taxon>
        <taxon>Cytophagia</taxon>
        <taxon>Cytophagales</taxon>
        <taxon>Rhodocytophagaceae</taxon>
        <taxon>Xanthocytophaga</taxon>
    </lineage>
</organism>
<dbReference type="InterPro" id="IPR010921">
    <property type="entry name" value="Trp_repressor/repl_initiator"/>
</dbReference>
<accession>A0AAE3U638</accession>
<evidence type="ECO:0000313" key="2">
    <source>
        <dbReference type="Proteomes" id="UP001241110"/>
    </source>
</evidence>
<evidence type="ECO:0000313" key="1">
    <source>
        <dbReference type="EMBL" id="MDJ1481454.1"/>
    </source>
</evidence>
<dbReference type="EMBL" id="JASJOS010000005">
    <property type="protein sequence ID" value="MDJ1481454.1"/>
    <property type="molecule type" value="Genomic_DNA"/>
</dbReference>
<name>A0AAE3U638_9BACT</name>
<gene>
    <name evidence="1" type="ORF">QNI16_13225</name>
</gene>